<evidence type="ECO:0000313" key="1">
    <source>
        <dbReference type="EMBL" id="QQB47682.1"/>
    </source>
</evidence>
<gene>
    <name evidence="1" type="ORF">I6I10_05845</name>
</gene>
<organism evidence="1 2">
    <name type="scientific">Corynebacterium glucuronolyticum</name>
    <dbReference type="NCBI Taxonomy" id="39791"/>
    <lineage>
        <taxon>Bacteria</taxon>
        <taxon>Bacillati</taxon>
        <taxon>Actinomycetota</taxon>
        <taxon>Actinomycetes</taxon>
        <taxon>Mycobacteriales</taxon>
        <taxon>Corynebacteriaceae</taxon>
        <taxon>Corynebacterium</taxon>
    </lineage>
</organism>
<protein>
    <submittedName>
        <fullName evidence="1">Acyl-CoA thioesterase</fullName>
    </submittedName>
</protein>
<dbReference type="AlphaFoldDB" id="A0A7T4EI05"/>
<proteinExistence type="predicted"/>
<dbReference type="PANTHER" id="PTHR31793">
    <property type="entry name" value="4-HYDROXYBENZOYL-COA THIOESTERASE FAMILY MEMBER"/>
    <property type="match status" value="1"/>
</dbReference>
<sequence>MTKVVRYNASKEKNVTEGPIHTTTIPVRWSDFDRYGHLNNNSYIEIAQEARVKFAQDEFVARGYDMPTVFVRRVTADFLRPVMPDTQEAEVRTQVVRVGNTSFDTRQEVVDHNGNVCAVVEVVNISVDVKTSRPKSITANELKILTK</sequence>
<dbReference type="InterPro" id="IPR050563">
    <property type="entry name" value="4-hydroxybenzoyl-CoA_TE"/>
</dbReference>
<accession>A0A7T4EI05</accession>
<dbReference type="InterPro" id="IPR029069">
    <property type="entry name" value="HotDog_dom_sf"/>
</dbReference>
<dbReference type="EMBL" id="CP066007">
    <property type="protein sequence ID" value="QQB47682.1"/>
    <property type="molecule type" value="Genomic_DNA"/>
</dbReference>
<dbReference type="SUPFAM" id="SSF54637">
    <property type="entry name" value="Thioesterase/thiol ester dehydrase-isomerase"/>
    <property type="match status" value="1"/>
</dbReference>
<dbReference type="GO" id="GO:0047617">
    <property type="term" value="F:fatty acyl-CoA hydrolase activity"/>
    <property type="evidence" value="ECO:0007669"/>
    <property type="project" value="TreeGrafter"/>
</dbReference>
<dbReference type="PANTHER" id="PTHR31793:SF24">
    <property type="entry name" value="LONG-CHAIN ACYL-COA THIOESTERASE FADM"/>
    <property type="match status" value="1"/>
</dbReference>
<dbReference type="OrthoDB" id="9799036at2"/>
<dbReference type="Gene3D" id="3.10.129.10">
    <property type="entry name" value="Hotdog Thioesterase"/>
    <property type="match status" value="1"/>
</dbReference>
<dbReference type="CDD" id="cd00586">
    <property type="entry name" value="4HBT"/>
    <property type="match status" value="1"/>
</dbReference>
<dbReference type="Pfam" id="PF13279">
    <property type="entry name" value="4HBT_2"/>
    <property type="match status" value="1"/>
</dbReference>
<name>A0A7T4EI05_9CORY</name>
<dbReference type="Proteomes" id="UP000596145">
    <property type="component" value="Chromosome"/>
</dbReference>
<reference evidence="1 2" key="1">
    <citation type="submission" date="2020-12" db="EMBL/GenBank/DDBJ databases">
        <title>FDA dAtabase for Regulatory Grade micrObial Sequences (FDA-ARGOS): Supporting development and validation of Infectious Disease Dx tests.</title>
        <authorList>
            <person name="Sproer C."/>
            <person name="Gronow S."/>
            <person name="Severitt S."/>
            <person name="Schroder I."/>
            <person name="Tallon L."/>
            <person name="Sadzewicz L."/>
            <person name="Zhao X."/>
            <person name="Boylan J."/>
            <person name="Ott S."/>
            <person name="Bowen H."/>
            <person name="Vavikolanu K."/>
            <person name="Mehta A."/>
            <person name="Aluvathingal J."/>
            <person name="Nadendla S."/>
            <person name="Lowell S."/>
            <person name="Myers T."/>
            <person name="Yan Y."/>
            <person name="Sichtig H."/>
        </authorList>
    </citation>
    <scope>NUCLEOTIDE SEQUENCE [LARGE SCALE GENOMIC DNA]</scope>
    <source>
        <strain evidence="1 2">FDAARGOS_1053</strain>
    </source>
</reference>
<evidence type="ECO:0000313" key="2">
    <source>
        <dbReference type="Proteomes" id="UP000596145"/>
    </source>
</evidence>